<sequence length="352" mass="40405">MLDHQAASGLEAEARAARYQQYTQQQVDFIALAHHRDDQAETLMLQLLRGSGVKGLSAMAKCRQLAGQPGYLRPLLDIDRGSVVDWAKAHQLHWVEDESNADTRYARNFLRHDFLPVLNQRYPAWRESLARSAENLAEASLLLEELAKMDAEHGIVEQRLYCPYIKQISPARARNLLRYFIAQHGCRMPSQARLADMLGQIINTQHDNHMAIQHDDHTLYRYQDYACLIKRLPSIDRTAQWCWPEEDELHIPLLGRLEVLQSVGCGIAKNKFVEVSVRFRQGGEVIRPDCKRPKRKLKDLLQQSEIPVWQRDRMPLIYSGETLICIPGVGVDCEWQAKQNEPAVLVTWQPAS</sequence>
<evidence type="ECO:0000256" key="8">
    <source>
        <dbReference type="ARBA" id="ARBA00048539"/>
    </source>
</evidence>
<dbReference type="InterPro" id="IPR012094">
    <property type="entry name" value="tRNA_Ile_lys_synt"/>
</dbReference>
<dbReference type="PANTHER" id="PTHR43033:SF1">
    <property type="entry name" value="TRNA(ILE)-LYSIDINE SYNTHASE-RELATED"/>
    <property type="match status" value="1"/>
</dbReference>
<dbReference type="InterPro" id="IPR012796">
    <property type="entry name" value="Lysidine-tRNA-synth_C"/>
</dbReference>
<name>A0A809RCS0_9PROT</name>
<evidence type="ECO:0000256" key="2">
    <source>
        <dbReference type="ARBA" id="ARBA00013267"/>
    </source>
</evidence>
<comment type="subcellular location">
    <subcellularLocation>
        <location evidence="1">Cytoplasm</location>
    </subcellularLocation>
</comment>
<dbReference type="GO" id="GO:0005524">
    <property type="term" value="F:ATP binding"/>
    <property type="evidence" value="ECO:0007669"/>
    <property type="project" value="UniProtKB-KW"/>
</dbReference>
<evidence type="ECO:0000259" key="9">
    <source>
        <dbReference type="SMART" id="SM00977"/>
    </source>
</evidence>
<dbReference type="Pfam" id="PF09179">
    <property type="entry name" value="TilS"/>
    <property type="match status" value="1"/>
</dbReference>
<dbReference type="PANTHER" id="PTHR43033">
    <property type="entry name" value="TRNA(ILE)-LYSIDINE SYNTHASE-RELATED"/>
    <property type="match status" value="1"/>
</dbReference>
<evidence type="ECO:0000256" key="4">
    <source>
        <dbReference type="ARBA" id="ARBA00022598"/>
    </source>
</evidence>
<dbReference type="Proteomes" id="UP000463939">
    <property type="component" value="Chromosome"/>
</dbReference>
<dbReference type="GO" id="GO:0008033">
    <property type="term" value="P:tRNA processing"/>
    <property type="evidence" value="ECO:0007669"/>
    <property type="project" value="UniProtKB-KW"/>
</dbReference>
<evidence type="ECO:0000313" key="10">
    <source>
        <dbReference type="EMBL" id="BBO99445.1"/>
    </source>
</evidence>
<dbReference type="EMBL" id="AP021881">
    <property type="protein sequence ID" value="BBO99445.1"/>
    <property type="molecule type" value="Genomic_DNA"/>
</dbReference>
<comment type="catalytic activity">
    <reaction evidence="8">
        <text>cytidine(34) in tRNA(Ile2) + L-lysine + ATP = lysidine(34) in tRNA(Ile2) + AMP + diphosphate + H(+)</text>
        <dbReference type="Rhea" id="RHEA:43744"/>
        <dbReference type="Rhea" id="RHEA-COMP:10625"/>
        <dbReference type="Rhea" id="RHEA-COMP:10670"/>
        <dbReference type="ChEBI" id="CHEBI:15378"/>
        <dbReference type="ChEBI" id="CHEBI:30616"/>
        <dbReference type="ChEBI" id="CHEBI:32551"/>
        <dbReference type="ChEBI" id="CHEBI:33019"/>
        <dbReference type="ChEBI" id="CHEBI:82748"/>
        <dbReference type="ChEBI" id="CHEBI:83665"/>
        <dbReference type="ChEBI" id="CHEBI:456215"/>
        <dbReference type="EC" id="6.3.4.19"/>
    </reaction>
</comment>
<keyword evidence="5" id="KW-0819">tRNA processing</keyword>
<evidence type="ECO:0000256" key="6">
    <source>
        <dbReference type="ARBA" id="ARBA00022741"/>
    </source>
</evidence>
<dbReference type="EC" id="6.3.4.19" evidence="2"/>
<evidence type="ECO:0000313" key="11">
    <source>
        <dbReference type="Proteomes" id="UP000463939"/>
    </source>
</evidence>
<dbReference type="GO" id="GO:0005737">
    <property type="term" value="C:cytoplasm"/>
    <property type="evidence" value="ECO:0007669"/>
    <property type="project" value="UniProtKB-SubCell"/>
</dbReference>
<evidence type="ECO:0000256" key="5">
    <source>
        <dbReference type="ARBA" id="ARBA00022694"/>
    </source>
</evidence>
<evidence type="ECO:0000256" key="3">
    <source>
        <dbReference type="ARBA" id="ARBA00022490"/>
    </source>
</evidence>
<evidence type="ECO:0000256" key="7">
    <source>
        <dbReference type="ARBA" id="ARBA00022840"/>
    </source>
</evidence>
<dbReference type="SUPFAM" id="SSF82829">
    <property type="entry name" value="MesJ substrate recognition domain-like"/>
    <property type="match status" value="1"/>
</dbReference>
<protein>
    <recommendedName>
        <fullName evidence="2">tRNA(Ile)-lysidine synthetase</fullName>
        <ecNumber evidence="2">6.3.4.19</ecNumber>
    </recommendedName>
</protein>
<dbReference type="InterPro" id="IPR014729">
    <property type="entry name" value="Rossmann-like_a/b/a_fold"/>
</dbReference>
<dbReference type="SMART" id="SM00977">
    <property type="entry name" value="TilS_C"/>
    <property type="match status" value="1"/>
</dbReference>
<dbReference type="InterPro" id="IPR011063">
    <property type="entry name" value="TilS/TtcA_N"/>
</dbReference>
<feature type="domain" description="Lysidine-tRNA(Ile) synthetase C-terminal" evidence="9">
    <location>
        <begin position="275"/>
        <end position="348"/>
    </location>
</feature>
<dbReference type="KEGG" id="sniv:SFSGTM_01540"/>
<keyword evidence="4" id="KW-0436">Ligase</keyword>
<dbReference type="Gene3D" id="3.40.50.620">
    <property type="entry name" value="HUPs"/>
    <property type="match status" value="1"/>
</dbReference>
<dbReference type="InterPro" id="IPR015262">
    <property type="entry name" value="tRNA_Ile_lys_synt_subst-bd"/>
</dbReference>
<dbReference type="SUPFAM" id="SSF56037">
    <property type="entry name" value="PheT/TilS domain"/>
    <property type="match status" value="1"/>
</dbReference>
<dbReference type="Pfam" id="PF11734">
    <property type="entry name" value="TilS_C"/>
    <property type="match status" value="1"/>
</dbReference>
<dbReference type="SUPFAM" id="SSF52402">
    <property type="entry name" value="Adenine nucleotide alpha hydrolases-like"/>
    <property type="match status" value="1"/>
</dbReference>
<proteinExistence type="predicted"/>
<dbReference type="GO" id="GO:0032267">
    <property type="term" value="F:tRNA(Ile)-lysidine synthase activity"/>
    <property type="evidence" value="ECO:0007669"/>
    <property type="project" value="UniProtKB-EC"/>
</dbReference>
<keyword evidence="3" id="KW-0963">Cytoplasm</keyword>
<dbReference type="NCBIfam" id="TIGR02432">
    <property type="entry name" value="lysidine_TilS_N"/>
    <property type="match status" value="1"/>
</dbReference>
<dbReference type="Gene3D" id="1.20.59.20">
    <property type="match status" value="1"/>
</dbReference>
<keyword evidence="6" id="KW-0547">Nucleotide-binding</keyword>
<dbReference type="AlphaFoldDB" id="A0A809RCS0"/>
<evidence type="ECO:0000256" key="1">
    <source>
        <dbReference type="ARBA" id="ARBA00004496"/>
    </source>
</evidence>
<dbReference type="CDD" id="cd01992">
    <property type="entry name" value="TilS_N"/>
    <property type="match status" value="1"/>
</dbReference>
<reference evidence="11" key="1">
    <citation type="submission" date="2019-11" db="EMBL/GenBank/DDBJ databases">
        <title>Isolation and characterization of a novel species in the genus Sulfuriferula.</title>
        <authorList>
            <person name="Mochizuki J."/>
            <person name="Kojima H."/>
            <person name="Fukui M."/>
        </authorList>
    </citation>
    <scope>NUCLEOTIDE SEQUENCE [LARGE SCALE GENOMIC DNA]</scope>
    <source>
        <strain evidence="11">SGTM</strain>
    </source>
</reference>
<keyword evidence="7" id="KW-0067">ATP-binding</keyword>
<dbReference type="Pfam" id="PF01171">
    <property type="entry name" value="ATP_bind_3"/>
    <property type="match status" value="1"/>
</dbReference>
<keyword evidence="11" id="KW-1185">Reference proteome</keyword>
<dbReference type="InterPro" id="IPR012795">
    <property type="entry name" value="tRNA_Ile_lys_synt_N"/>
</dbReference>
<organism evidence="10 11">
    <name type="scientific">Sulfuriferula nivalis</name>
    <dbReference type="NCBI Taxonomy" id="2675298"/>
    <lineage>
        <taxon>Bacteria</taxon>
        <taxon>Pseudomonadati</taxon>
        <taxon>Pseudomonadota</taxon>
        <taxon>Betaproteobacteria</taxon>
        <taxon>Nitrosomonadales</taxon>
        <taxon>Sulfuricellaceae</taxon>
        <taxon>Sulfuriferula</taxon>
    </lineage>
</organism>
<accession>A0A809RCS0</accession>
<gene>
    <name evidence="10" type="ORF">SFSGTM_01540</name>
</gene>
<dbReference type="NCBIfam" id="TIGR02433">
    <property type="entry name" value="lysidine_TilS_C"/>
    <property type="match status" value="1"/>
</dbReference>